<dbReference type="AlphaFoldDB" id="A0A024QHT8"/>
<reference evidence="2" key="2">
    <citation type="submission" date="2014-05" db="EMBL/GenBank/DDBJ databases">
        <title>Draft genome sequence of Virgibacillus massiliensis Vm-5.</title>
        <authorList>
            <person name="Khelaifia S."/>
            <person name="Croce O."/>
            <person name="Lagier J.C."/>
            <person name="Raoult D."/>
        </authorList>
    </citation>
    <scope>NUCLEOTIDE SEQUENCE [LARGE SCALE GENOMIC DNA]</scope>
    <source>
        <strain evidence="2">Vm-5</strain>
    </source>
</reference>
<protein>
    <submittedName>
        <fullName evidence="1">Uncharacterized protein</fullName>
    </submittedName>
</protein>
<proteinExistence type="predicted"/>
<keyword evidence="2" id="KW-1185">Reference proteome</keyword>
<dbReference type="RefSeq" id="WP_038246670.1">
    <property type="nucleotide sequence ID" value="NZ_BNER01000008.1"/>
</dbReference>
<dbReference type="STRING" id="1462526.BN990_04194"/>
<dbReference type="Proteomes" id="UP000028875">
    <property type="component" value="Unassembled WGS sequence"/>
</dbReference>
<name>A0A024QHT8_9BACI</name>
<dbReference type="EMBL" id="CCDP010000003">
    <property type="protein sequence ID" value="CDQ41817.1"/>
    <property type="molecule type" value="Genomic_DNA"/>
</dbReference>
<gene>
    <name evidence="1" type="ORF">BN990_04194</name>
</gene>
<evidence type="ECO:0000313" key="2">
    <source>
        <dbReference type="Proteomes" id="UP000028875"/>
    </source>
</evidence>
<comment type="caution">
    <text evidence="1">The sequence shown here is derived from an EMBL/GenBank/DDBJ whole genome shotgun (WGS) entry which is preliminary data.</text>
</comment>
<dbReference type="OrthoDB" id="2973316at2"/>
<evidence type="ECO:0000313" key="1">
    <source>
        <dbReference type="EMBL" id="CDQ41817.1"/>
    </source>
</evidence>
<organism evidence="1 2">
    <name type="scientific">Virgibacillus massiliensis</name>
    <dbReference type="NCBI Taxonomy" id="1462526"/>
    <lineage>
        <taxon>Bacteria</taxon>
        <taxon>Bacillati</taxon>
        <taxon>Bacillota</taxon>
        <taxon>Bacilli</taxon>
        <taxon>Bacillales</taxon>
        <taxon>Bacillaceae</taxon>
        <taxon>Virgibacillus</taxon>
    </lineage>
</organism>
<reference evidence="1 2" key="1">
    <citation type="submission" date="2014-03" db="EMBL/GenBank/DDBJ databases">
        <authorList>
            <person name="Urmite Genomes U."/>
        </authorList>
    </citation>
    <scope>NUCLEOTIDE SEQUENCE [LARGE SCALE GENOMIC DNA]</scope>
    <source>
        <strain evidence="1 2">Vm-5</strain>
    </source>
</reference>
<accession>A0A024QHT8</accession>
<sequence>MDIRKDLRNVLDKYGYDAIYIRRDKRFRCECYSERSGGQSRTDCPNCFGTGFVTNIEKVRTRRTISSVPESLVRARKNFEIGNLSAKAYVYYLEHDINPKEGDLLIEAEWKNGVPLSILEKNVISIADPQRGNKGRTEFYQIYSYFEPVRESDQNAISYN</sequence>